<feature type="compositionally biased region" description="Polar residues" evidence="1">
    <location>
        <begin position="29"/>
        <end position="39"/>
    </location>
</feature>
<accession>A0A9W7MTD1</accession>
<comment type="caution">
    <text evidence="2">The sequence shown here is derived from an EMBL/GenBank/DDBJ whole genome shotgun (WGS) entry which is preliminary data.</text>
</comment>
<proteinExistence type="predicted"/>
<dbReference type="Proteomes" id="UP001165190">
    <property type="component" value="Unassembled WGS sequence"/>
</dbReference>
<name>A0A9W7MTD1_HIBTR</name>
<evidence type="ECO:0000313" key="2">
    <source>
        <dbReference type="EMBL" id="GMJ08561.1"/>
    </source>
</evidence>
<keyword evidence="3" id="KW-1185">Reference proteome</keyword>
<dbReference type="AlphaFoldDB" id="A0A9W7MTD1"/>
<feature type="compositionally biased region" description="Polar residues" evidence="1">
    <location>
        <begin position="1"/>
        <end position="20"/>
    </location>
</feature>
<feature type="compositionally biased region" description="Basic and acidic residues" evidence="1">
    <location>
        <begin position="40"/>
        <end position="70"/>
    </location>
</feature>
<reference evidence="2" key="1">
    <citation type="submission" date="2023-05" db="EMBL/GenBank/DDBJ databases">
        <title>Genome and transcriptome analyses reveal genes involved in the formation of fine ridges on petal epidermal cells in Hibiscus trionum.</title>
        <authorList>
            <person name="Koshimizu S."/>
            <person name="Masuda S."/>
            <person name="Ishii T."/>
            <person name="Shirasu K."/>
            <person name="Hoshino A."/>
            <person name="Arita M."/>
        </authorList>
    </citation>
    <scope>NUCLEOTIDE SEQUENCE</scope>
    <source>
        <strain evidence="2">Hamamatsu line</strain>
    </source>
</reference>
<evidence type="ECO:0000256" key="1">
    <source>
        <dbReference type="SAM" id="MobiDB-lite"/>
    </source>
</evidence>
<dbReference type="EMBL" id="BSYR01000052">
    <property type="protein sequence ID" value="GMJ08561.1"/>
    <property type="molecule type" value="Genomic_DNA"/>
</dbReference>
<evidence type="ECO:0000313" key="3">
    <source>
        <dbReference type="Proteomes" id="UP001165190"/>
    </source>
</evidence>
<feature type="region of interest" description="Disordered" evidence="1">
    <location>
        <begin position="1"/>
        <end position="111"/>
    </location>
</feature>
<gene>
    <name evidence="2" type="ORF">HRI_004525300</name>
</gene>
<organism evidence="2 3">
    <name type="scientific">Hibiscus trionum</name>
    <name type="common">Flower of an hour</name>
    <dbReference type="NCBI Taxonomy" id="183268"/>
    <lineage>
        <taxon>Eukaryota</taxon>
        <taxon>Viridiplantae</taxon>
        <taxon>Streptophyta</taxon>
        <taxon>Embryophyta</taxon>
        <taxon>Tracheophyta</taxon>
        <taxon>Spermatophyta</taxon>
        <taxon>Magnoliopsida</taxon>
        <taxon>eudicotyledons</taxon>
        <taxon>Gunneridae</taxon>
        <taxon>Pentapetalae</taxon>
        <taxon>rosids</taxon>
        <taxon>malvids</taxon>
        <taxon>Malvales</taxon>
        <taxon>Malvaceae</taxon>
        <taxon>Malvoideae</taxon>
        <taxon>Hibiscus</taxon>
    </lineage>
</organism>
<protein>
    <submittedName>
        <fullName evidence="2">Uncharacterized protein</fullName>
    </submittedName>
</protein>
<sequence>MTNHEATLKSLETQMGQVSQHIKPRQNGGFPNNTENARQPTHEQCKAITTRSEKKLPGPEKEAETVKKPALESTAENAAPADGKQSAADEPVTTAEGTEEKDEESKPPQIRMQWEGRIVDYCPPPFFPQRLQKLKHESQLKKIYDIFK</sequence>